<proteinExistence type="inferred from homology"/>
<organism evidence="12 13">
    <name type="scientific">Heyndrickxia oleronia</name>
    <dbReference type="NCBI Taxonomy" id="38875"/>
    <lineage>
        <taxon>Bacteria</taxon>
        <taxon>Bacillati</taxon>
        <taxon>Bacillota</taxon>
        <taxon>Bacilli</taxon>
        <taxon>Bacillales</taxon>
        <taxon>Bacillaceae</taxon>
        <taxon>Heyndrickxia</taxon>
    </lineage>
</organism>
<comment type="similarity">
    <text evidence="3">Belongs to the peptidase M28 family.</text>
</comment>
<feature type="transmembrane region" description="Helical" evidence="10">
    <location>
        <begin position="21"/>
        <end position="42"/>
    </location>
</feature>
<evidence type="ECO:0000259" key="11">
    <source>
        <dbReference type="Pfam" id="PF04389"/>
    </source>
</evidence>
<evidence type="ECO:0000256" key="10">
    <source>
        <dbReference type="SAM" id="Phobius"/>
    </source>
</evidence>
<feature type="transmembrane region" description="Helical" evidence="10">
    <location>
        <begin position="343"/>
        <end position="362"/>
    </location>
</feature>
<feature type="transmembrane region" description="Helical" evidence="10">
    <location>
        <begin position="447"/>
        <end position="466"/>
    </location>
</feature>
<dbReference type="InterPro" id="IPR045175">
    <property type="entry name" value="M28_fam"/>
</dbReference>
<comment type="function">
    <text evidence="1">May be involved in vacuolar sorting and osmoregulation.</text>
</comment>
<evidence type="ECO:0000256" key="9">
    <source>
        <dbReference type="ARBA" id="ARBA00031512"/>
    </source>
</evidence>
<keyword evidence="6" id="KW-0378">Hydrolase</keyword>
<feature type="transmembrane region" description="Helical" evidence="10">
    <location>
        <begin position="472"/>
        <end position="490"/>
    </location>
</feature>
<keyword evidence="5" id="KW-0926">Vacuole</keyword>
<name>A0AAW6SQW4_9BACI</name>
<evidence type="ECO:0000313" key="13">
    <source>
        <dbReference type="Proteomes" id="UP001159179"/>
    </source>
</evidence>
<dbReference type="PROSITE" id="PS00758">
    <property type="entry name" value="ARGE_DAPE_CPG2_1"/>
    <property type="match status" value="1"/>
</dbReference>
<evidence type="ECO:0000256" key="6">
    <source>
        <dbReference type="ARBA" id="ARBA00022801"/>
    </source>
</evidence>
<dbReference type="GO" id="GO:0006508">
    <property type="term" value="P:proteolysis"/>
    <property type="evidence" value="ECO:0007669"/>
    <property type="project" value="InterPro"/>
</dbReference>
<evidence type="ECO:0000256" key="8">
    <source>
        <dbReference type="ARBA" id="ARBA00023180"/>
    </source>
</evidence>
<comment type="caution">
    <text evidence="12">The sequence shown here is derived from an EMBL/GenBank/DDBJ whole genome shotgun (WGS) entry which is preliminary data.</text>
</comment>
<feature type="transmembrane region" description="Helical" evidence="10">
    <location>
        <begin position="530"/>
        <end position="552"/>
    </location>
</feature>
<evidence type="ECO:0000256" key="5">
    <source>
        <dbReference type="ARBA" id="ARBA00022554"/>
    </source>
</evidence>
<feature type="transmembrane region" description="Helical" evidence="10">
    <location>
        <begin position="374"/>
        <end position="395"/>
    </location>
</feature>
<dbReference type="InterPro" id="IPR001261">
    <property type="entry name" value="ArgE/DapE_CS"/>
</dbReference>
<dbReference type="PANTHER" id="PTHR12147:SF58">
    <property type="entry name" value="VACUOLAR MEMBRANE PROTEASE"/>
    <property type="match status" value="1"/>
</dbReference>
<feature type="transmembrane region" description="Helical" evidence="10">
    <location>
        <begin position="502"/>
        <end position="524"/>
    </location>
</feature>
<reference evidence="12" key="1">
    <citation type="submission" date="2023-03" db="EMBL/GenBank/DDBJ databases">
        <title>Bacterial isolates from washroom surfaces on a university campus.</title>
        <authorList>
            <person name="Holman D.B."/>
            <person name="Gzyl K.E."/>
            <person name="Taheri A.E."/>
        </authorList>
    </citation>
    <scope>NUCLEOTIDE SEQUENCE</scope>
    <source>
        <strain evidence="12">RD03</strain>
    </source>
</reference>
<dbReference type="InterPro" id="IPR007484">
    <property type="entry name" value="Peptidase_M28"/>
</dbReference>
<dbReference type="EMBL" id="JAROYP010000001">
    <property type="protein sequence ID" value="MDH5159359.1"/>
    <property type="molecule type" value="Genomic_DNA"/>
</dbReference>
<feature type="transmembrane region" description="Helical" evidence="10">
    <location>
        <begin position="415"/>
        <end position="435"/>
    </location>
</feature>
<dbReference type="AlphaFoldDB" id="A0AAW6SQW4"/>
<evidence type="ECO:0000256" key="4">
    <source>
        <dbReference type="ARBA" id="ARBA00017435"/>
    </source>
</evidence>
<feature type="domain" description="Peptidase M28" evidence="11">
    <location>
        <begin position="121"/>
        <end position="309"/>
    </location>
</feature>
<keyword evidence="8" id="KW-0325">Glycoprotein</keyword>
<keyword evidence="10" id="KW-0812">Transmembrane</keyword>
<dbReference type="GO" id="GO:0005774">
    <property type="term" value="C:vacuolar membrane"/>
    <property type="evidence" value="ECO:0007669"/>
    <property type="project" value="UniProtKB-SubCell"/>
</dbReference>
<gene>
    <name evidence="12" type="ORF">P5X88_00305</name>
</gene>
<dbReference type="Gene3D" id="3.40.630.10">
    <property type="entry name" value="Zn peptidases"/>
    <property type="match status" value="1"/>
</dbReference>
<dbReference type="GO" id="GO:0008235">
    <property type="term" value="F:metalloexopeptidase activity"/>
    <property type="evidence" value="ECO:0007669"/>
    <property type="project" value="InterPro"/>
</dbReference>
<evidence type="ECO:0000256" key="3">
    <source>
        <dbReference type="ARBA" id="ARBA00010918"/>
    </source>
</evidence>
<sequence>MKKESTETSSSTKFGAFIRSVLVMFTLLIVISITVWISFFQFRLPQVLPLNIKSDQFSAMNALKYLENFAKIPHPLGSEEHDRVRDYLMTTLTNLGVSPQIQKVDSPDSAWGVKYNGQIENILARIPGKDSSGAIMVSAHYDTVEGSAGAADDGSSVASILETVRILMQSSKLKNDVIILITDGEESGLLGAQAFVKFHPWAEDVRLALNFEARGSGGPSILFETNSMNGTLVNEFIKSVPNPIAHSFIYDLYKFMPNDTDLTVFKNAGMYGLNFAFFEGLNAYHNSNDNIEALSLNSLQHHGENMISLVQHFGNMNLIDSKPEKIVFFNLFGKNVITYSEKIVLPIMIIIILAYILTFIHGYFREKLSFKGTFIGFLIFLFTITITYILGSVLWKVLLIFNSENTLAFESDLKLTNPLFVFFIGVIFIMISVLYRIFSLKIGRSNFAMGAYFSWLMLVVITSVFFKGSSYIFVWPLFFALIGLNIQLIIKGFNLIINYMTSIGFIFLTILLTAPILYLIYVLLSLSNMGLLLGLVSLLSAFIIPAIDISNLRVTRKTNSKREISTFESTRI</sequence>
<keyword evidence="10" id="KW-0472">Membrane</keyword>
<evidence type="ECO:0000256" key="7">
    <source>
        <dbReference type="ARBA" id="ARBA00022989"/>
    </source>
</evidence>
<dbReference type="Pfam" id="PF04389">
    <property type="entry name" value="Peptidase_M28"/>
    <property type="match status" value="1"/>
</dbReference>
<keyword evidence="7 10" id="KW-1133">Transmembrane helix</keyword>
<evidence type="ECO:0000256" key="1">
    <source>
        <dbReference type="ARBA" id="ARBA00003273"/>
    </source>
</evidence>
<protein>
    <recommendedName>
        <fullName evidence="4">Vacuolar membrane protease</fullName>
    </recommendedName>
    <alternativeName>
        <fullName evidence="9">FXNA-related family protease 1</fullName>
    </alternativeName>
</protein>
<comment type="subcellular location">
    <subcellularLocation>
        <location evidence="2">Vacuole membrane</location>
        <topology evidence="2">Multi-pass membrane protein</topology>
    </subcellularLocation>
</comment>
<evidence type="ECO:0000256" key="2">
    <source>
        <dbReference type="ARBA" id="ARBA00004128"/>
    </source>
</evidence>
<dbReference type="SUPFAM" id="SSF53187">
    <property type="entry name" value="Zn-dependent exopeptidases"/>
    <property type="match status" value="1"/>
</dbReference>
<evidence type="ECO:0000313" key="12">
    <source>
        <dbReference type="EMBL" id="MDH5159359.1"/>
    </source>
</evidence>
<dbReference type="RefSeq" id="WP_280615344.1">
    <property type="nucleotide sequence ID" value="NZ_JAROYP010000001.1"/>
</dbReference>
<accession>A0AAW6SQW4</accession>
<dbReference type="PANTHER" id="PTHR12147">
    <property type="entry name" value="METALLOPEPTIDASE M28 FAMILY MEMBER"/>
    <property type="match status" value="1"/>
</dbReference>
<dbReference type="Proteomes" id="UP001159179">
    <property type="component" value="Unassembled WGS sequence"/>
</dbReference>